<evidence type="ECO:0000313" key="1">
    <source>
        <dbReference type="EMBL" id="TRY79389.1"/>
    </source>
</evidence>
<feature type="non-terminal residue" evidence="1">
    <location>
        <position position="1"/>
    </location>
</feature>
<organism evidence="1 2">
    <name type="scientific">Tigriopus californicus</name>
    <name type="common">Marine copepod</name>
    <dbReference type="NCBI Taxonomy" id="6832"/>
    <lineage>
        <taxon>Eukaryota</taxon>
        <taxon>Metazoa</taxon>
        <taxon>Ecdysozoa</taxon>
        <taxon>Arthropoda</taxon>
        <taxon>Crustacea</taxon>
        <taxon>Multicrustacea</taxon>
        <taxon>Hexanauplia</taxon>
        <taxon>Copepoda</taxon>
        <taxon>Harpacticoida</taxon>
        <taxon>Harpacticidae</taxon>
        <taxon>Tigriopus</taxon>
    </lineage>
</organism>
<sequence length="122" mass="12700">FGLNTNSALTTDGFEADCYDTNGTNPILSSDYLELLGGYSLQQMNQIPASKICGLYDGTTAVFPGVYSSFPGPITLRFRSDGSLKAFGGAGPAINADQAQGIVASGGEKGFRLSYSLTPNCP</sequence>
<dbReference type="Proteomes" id="UP000318571">
    <property type="component" value="Chromosome 6"/>
</dbReference>
<proteinExistence type="predicted"/>
<accession>A0A553PNY2</accession>
<comment type="caution">
    <text evidence="1">The sequence shown here is derived from an EMBL/GenBank/DDBJ whole genome shotgun (WGS) entry which is preliminary data.</text>
</comment>
<reference evidence="1 2" key="1">
    <citation type="journal article" date="2018" name="Nat. Ecol. Evol.">
        <title>Genomic signatures of mitonuclear coevolution across populations of Tigriopus californicus.</title>
        <authorList>
            <person name="Barreto F.S."/>
            <person name="Watson E.T."/>
            <person name="Lima T.G."/>
            <person name="Willett C.S."/>
            <person name="Edmands S."/>
            <person name="Li W."/>
            <person name="Burton R.S."/>
        </authorList>
    </citation>
    <scope>NUCLEOTIDE SEQUENCE [LARGE SCALE GENOMIC DNA]</scope>
    <source>
        <strain evidence="1 2">San Diego</strain>
    </source>
</reference>
<keyword evidence="2" id="KW-1185">Reference proteome</keyword>
<dbReference type="EMBL" id="VCGU01000002">
    <property type="protein sequence ID" value="TRY79389.1"/>
    <property type="molecule type" value="Genomic_DNA"/>
</dbReference>
<evidence type="ECO:0000313" key="2">
    <source>
        <dbReference type="Proteomes" id="UP000318571"/>
    </source>
</evidence>
<protein>
    <submittedName>
        <fullName evidence="1">Uncharacterized protein</fullName>
    </submittedName>
</protein>
<name>A0A553PNY2_TIGCA</name>
<dbReference type="AlphaFoldDB" id="A0A553PNY2"/>
<gene>
    <name evidence="1" type="ORF">TCAL_16067</name>
</gene>